<proteinExistence type="predicted"/>
<dbReference type="Pfam" id="PF23231">
    <property type="entry name" value="HAT_Syf1_CNRKL1_C"/>
    <property type="match status" value="1"/>
</dbReference>
<dbReference type="EMBL" id="CAAALY010266392">
    <property type="protein sequence ID" value="VEL40771.1"/>
    <property type="molecule type" value="Genomic_DNA"/>
</dbReference>
<accession>A0A448XND5</accession>
<dbReference type="OrthoDB" id="10067343at2759"/>
<evidence type="ECO:0000256" key="1">
    <source>
        <dbReference type="ARBA" id="ARBA00022737"/>
    </source>
</evidence>
<comment type="caution">
    <text evidence="3">The sequence shown here is derived from an EMBL/GenBank/DDBJ whole genome shotgun (WGS) entry which is preliminary data.</text>
</comment>
<protein>
    <recommendedName>
        <fullName evidence="2">Pre-mRNA-splicing factor Syf1/CRNKL1-like C-terminal HAT-repeats domain-containing protein</fullName>
    </recommendedName>
</protein>
<dbReference type="AlphaFoldDB" id="A0A448XND5"/>
<evidence type="ECO:0000313" key="3">
    <source>
        <dbReference type="EMBL" id="VEL40771.1"/>
    </source>
</evidence>
<organism evidence="3 4">
    <name type="scientific">Protopolystoma xenopodis</name>
    <dbReference type="NCBI Taxonomy" id="117903"/>
    <lineage>
        <taxon>Eukaryota</taxon>
        <taxon>Metazoa</taxon>
        <taxon>Spiralia</taxon>
        <taxon>Lophotrochozoa</taxon>
        <taxon>Platyhelminthes</taxon>
        <taxon>Monogenea</taxon>
        <taxon>Polyopisthocotylea</taxon>
        <taxon>Polystomatidea</taxon>
        <taxon>Polystomatidae</taxon>
        <taxon>Protopolystoma</taxon>
    </lineage>
</organism>
<sequence length="103" mass="11988">MSAKRLGMYSASDSMLEITNTMTEDMGLGSFHKVFLALRPTIYLLYAKLEEEYGLAKRAIRIYERATEAVPPEERFEVYLFFVSFISFLADCIARKSKYQFLF</sequence>
<reference evidence="3" key="1">
    <citation type="submission" date="2018-11" db="EMBL/GenBank/DDBJ databases">
        <authorList>
            <consortium name="Pathogen Informatics"/>
        </authorList>
    </citation>
    <scope>NUCLEOTIDE SEQUENCE</scope>
</reference>
<name>A0A448XND5_9PLAT</name>
<dbReference type="InterPro" id="IPR055430">
    <property type="entry name" value="HAT_Syf1_CNRKL1_C"/>
</dbReference>
<keyword evidence="4" id="KW-1185">Reference proteome</keyword>
<keyword evidence="1" id="KW-0677">Repeat</keyword>
<gene>
    <name evidence="3" type="ORF">PXEA_LOCUS34211</name>
</gene>
<dbReference type="Proteomes" id="UP000784294">
    <property type="component" value="Unassembled WGS sequence"/>
</dbReference>
<evidence type="ECO:0000259" key="2">
    <source>
        <dbReference type="Pfam" id="PF23231"/>
    </source>
</evidence>
<feature type="domain" description="Pre-mRNA-splicing factor Syf1/CRNKL1-like C-terminal HAT-repeats" evidence="2">
    <location>
        <begin position="41"/>
        <end position="84"/>
    </location>
</feature>
<evidence type="ECO:0000313" key="4">
    <source>
        <dbReference type="Proteomes" id="UP000784294"/>
    </source>
</evidence>